<keyword evidence="1" id="KW-0812">Transmembrane</keyword>
<name>A0A8J4HBG2_9PROT</name>
<accession>A0A8J4HBG2</accession>
<evidence type="ECO:0000313" key="2">
    <source>
        <dbReference type="EMBL" id="HGC43203.1"/>
    </source>
</evidence>
<keyword evidence="1" id="KW-0472">Membrane</keyword>
<organism evidence="2">
    <name type="scientific">Acidicaldus sp</name>
    <dbReference type="NCBI Taxonomy" id="1872105"/>
    <lineage>
        <taxon>Bacteria</taxon>
        <taxon>Pseudomonadati</taxon>
        <taxon>Pseudomonadota</taxon>
        <taxon>Alphaproteobacteria</taxon>
        <taxon>Acetobacterales</taxon>
        <taxon>Acetobacteraceae</taxon>
        <taxon>Acidicaldus</taxon>
    </lineage>
</organism>
<gene>
    <name evidence="2" type="ORF">ENY07_08300</name>
</gene>
<reference evidence="2" key="1">
    <citation type="journal article" date="2020" name="mSystems">
        <title>Genome- and Community-Level Interaction Insights into Carbon Utilization and Element Cycling Functions of Hydrothermarchaeota in Hydrothermal Sediment.</title>
        <authorList>
            <person name="Zhou Z."/>
            <person name="Liu Y."/>
            <person name="Xu W."/>
            <person name="Pan J."/>
            <person name="Luo Z.H."/>
            <person name="Li M."/>
        </authorList>
    </citation>
    <scope>NUCLEOTIDE SEQUENCE</scope>
    <source>
        <strain evidence="2">SpSt-997</strain>
    </source>
</reference>
<dbReference type="AlphaFoldDB" id="A0A8J4HBG2"/>
<feature type="transmembrane region" description="Helical" evidence="1">
    <location>
        <begin position="27"/>
        <end position="51"/>
    </location>
</feature>
<sequence length="218" mass="22719">MATGDQNDMASRIAAVLPPWFGTPSPILNALLAGIGAIWAWLYALLGYVMLQTRIATASGIFLDMISADFFGDSLPRGPEQSDTAFRSAIESEMLRPRGTRAAIIAALTALTGRAPDVFEPARPADTGSYNLGGAGYNLAGGWGDLGLPFQCFITAYRPLANGIANVAGWGEGGGYGVGPIEYADLGMVEQAVSDSDIDAVIAATMPAATIAWTRISN</sequence>
<protein>
    <submittedName>
        <fullName evidence="2">Uncharacterized protein</fullName>
    </submittedName>
</protein>
<evidence type="ECO:0000256" key="1">
    <source>
        <dbReference type="SAM" id="Phobius"/>
    </source>
</evidence>
<keyword evidence="1" id="KW-1133">Transmembrane helix</keyword>
<dbReference type="EMBL" id="DTQM01000164">
    <property type="protein sequence ID" value="HGC43203.1"/>
    <property type="molecule type" value="Genomic_DNA"/>
</dbReference>
<comment type="caution">
    <text evidence="2">The sequence shown here is derived from an EMBL/GenBank/DDBJ whole genome shotgun (WGS) entry which is preliminary data.</text>
</comment>
<proteinExistence type="predicted"/>